<comment type="similarity">
    <text evidence="2">Belongs to the cation diffusion facilitator (CDF) transporter (TC 2.A.4) family.</text>
</comment>
<evidence type="ECO:0000313" key="11">
    <source>
        <dbReference type="Proteomes" id="UP000051445"/>
    </source>
</evidence>
<feature type="transmembrane region" description="Helical" evidence="7">
    <location>
        <begin position="109"/>
        <end position="127"/>
    </location>
</feature>
<evidence type="ECO:0000256" key="1">
    <source>
        <dbReference type="ARBA" id="ARBA00004141"/>
    </source>
</evidence>
<dbReference type="InterPro" id="IPR027469">
    <property type="entry name" value="Cation_efflux_TMD_sf"/>
</dbReference>
<dbReference type="Gene3D" id="3.30.70.1350">
    <property type="entry name" value="Cation efflux protein, cytoplasmic domain"/>
    <property type="match status" value="1"/>
</dbReference>
<accession>A0A0R1PFX3</accession>
<dbReference type="Pfam" id="PF16916">
    <property type="entry name" value="ZT_dimer"/>
    <property type="match status" value="1"/>
</dbReference>
<dbReference type="AlphaFoldDB" id="A0A0R1PFX3"/>
<keyword evidence="4 7" id="KW-0812">Transmembrane</keyword>
<gene>
    <name evidence="10" type="ORF">FD27_GL000666</name>
</gene>
<sequence>MAVWEADQGIELQKIRASQRHLIYNLLAYLAISIIEYWLAAISKSQTLRADAFNNLSGIISTVLLMLGLHIAQDINDDDIAGIKLPNMKTKKFLGGDQRIQFVRWRYETIFSLVTAVVMISIALSVITDGFHGLTDPATRVVPQPIALVGAGIASVIMLVVWYMNRQTGRKLKNAALLASAQDSLSDAFTSIGTMVAIGGALAFNLAWLDGVTSIVVGLFILYSGIKIFFSTSLNLADYFDPKAEAEYRTAILDVHKVHQVVELKAHYNGNVVSLDATLTVNGKMTILESYQLSEKIERMLRKKFGIIDTDISFIPDPNSFKDKDVKGHF</sequence>
<dbReference type="InterPro" id="IPR027470">
    <property type="entry name" value="Cation_efflux_CTD"/>
</dbReference>
<feature type="transmembrane region" description="Helical" evidence="7">
    <location>
        <begin position="147"/>
        <end position="164"/>
    </location>
</feature>
<organism evidence="10 11">
    <name type="scientific">Limosilactobacillus frumenti DSM 13145</name>
    <dbReference type="NCBI Taxonomy" id="1423746"/>
    <lineage>
        <taxon>Bacteria</taxon>
        <taxon>Bacillati</taxon>
        <taxon>Bacillota</taxon>
        <taxon>Bacilli</taxon>
        <taxon>Lactobacillales</taxon>
        <taxon>Lactobacillaceae</taxon>
        <taxon>Limosilactobacillus</taxon>
    </lineage>
</organism>
<keyword evidence="6 7" id="KW-0472">Membrane</keyword>
<evidence type="ECO:0000256" key="4">
    <source>
        <dbReference type="ARBA" id="ARBA00022692"/>
    </source>
</evidence>
<evidence type="ECO:0000256" key="7">
    <source>
        <dbReference type="SAM" id="Phobius"/>
    </source>
</evidence>
<comment type="caution">
    <text evidence="10">The sequence shown here is derived from an EMBL/GenBank/DDBJ whole genome shotgun (WGS) entry which is preliminary data.</text>
</comment>
<evidence type="ECO:0000256" key="2">
    <source>
        <dbReference type="ARBA" id="ARBA00008114"/>
    </source>
</evidence>
<dbReference type="GO" id="GO:0008324">
    <property type="term" value="F:monoatomic cation transmembrane transporter activity"/>
    <property type="evidence" value="ECO:0007669"/>
    <property type="project" value="InterPro"/>
</dbReference>
<evidence type="ECO:0000256" key="6">
    <source>
        <dbReference type="ARBA" id="ARBA00023136"/>
    </source>
</evidence>
<feature type="transmembrane region" description="Helical" evidence="7">
    <location>
        <begin position="52"/>
        <end position="72"/>
    </location>
</feature>
<feature type="domain" description="Cation efflux protein cytoplasmic" evidence="9">
    <location>
        <begin position="243"/>
        <end position="309"/>
    </location>
</feature>
<evidence type="ECO:0000259" key="8">
    <source>
        <dbReference type="Pfam" id="PF01545"/>
    </source>
</evidence>
<dbReference type="NCBIfam" id="TIGR01297">
    <property type="entry name" value="CDF"/>
    <property type="match status" value="1"/>
</dbReference>
<dbReference type="SUPFAM" id="SSF161111">
    <property type="entry name" value="Cation efflux protein transmembrane domain-like"/>
    <property type="match status" value="1"/>
</dbReference>
<dbReference type="GO" id="GO:0016020">
    <property type="term" value="C:membrane"/>
    <property type="evidence" value="ECO:0007669"/>
    <property type="project" value="UniProtKB-SubCell"/>
</dbReference>
<dbReference type="SUPFAM" id="SSF160240">
    <property type="entry name" value="Cation efflux protein cytoplasmic domain-like"/>
    <property type="match status" value="1"/>
</dbReference>
<dbReference type="Gene3D" id="1.20.1510.10">
    <property type="entry name" value="Cation efflux protein transmembrane domain"/>
    <property type="match status" value="1"/>
</dbReference>
<protein>
    <submittedName>
        <fullName evidence="10">Cation diffusion facilitator family transporter</fullName>
    </submittedName>
</protein>
<feature type="transmembrane region" description="Helical" evidence="7">
    <location>
        <begin position="212"/>
        <end position="230"/>
    </location>
</feature>
<comment type="subcellular location">
    <subcellularLocation>
        <location evidence="1">Membrane</location>
        <topology evidence="1">Multi-pass membrane protein</topology>
    </subcellularLocation>
</comment>
<evidence type="ECO:0000313" key="10">
    <source>
        <dbReference type="EMBL" id="KRL27923.1"/>
    </source>
</evidence>
<keyword evidence="5 7" id="KW-1133">Transmembrane helix</keyword>
<dbReference type="InterPro" id="IPR058533">
    <property type="entry name" value="Cation_efflux_TM"/>
</dbReference>
<name>A0A0R1PFX3_9LACO</name>
<keyword evidence="3" id="KW-0813">Transport</keyword>
<dbReference type="PATRIC" id="fig|1423746.3.peg.673"/>
<dbReference type="PANTHER" id="PTHR43840:SF50">
    <property type="entry name" value="MANGANESE EFFLUX SYSTEM PROTEIN MNES"/>
    <property type="match status" value="1"/>
</dbReference>
<keyword evidence="11" id="KW-1185">Reference proteome</keyword>
<dbReference type="PANTHER" id="PTHR43840">
    <property type="entry name" value="MITOCHONDRIAL METAL TRANSPORTER 1-RELATED"/>
    <property type="match status" value="1"/>
</dbReference>
<feature type="transmembrane region" description="Helical" evidence="7">
    <location>
        <begin position="22"/>
        <end position="40"/>
    </location>
</feature>
<dbReference type="Proteomes" id="UP000051445">
    <property type="component" value="Unassembled WGS sequence"/>
</dbReference>
<evidence type="ECO:0000256" key="5">
    <source>
        <dbReference type="ARBA" id="ARBA00022989"/>
    </source>
</evidence>
<reference evidence="10 11" key="1">
    <citation type="journal article" date="2015" name="Genome Announc.">
        <title>Expanding the biotechnology potential of lactobacilli through comparative genomics of 213 strains and associated genera.</title>
        <authorList>
            <person name="Sun Z."/>
            <person name="Harris H.M."/>
            <person name="McCann A."/>
            <person name="Guo C."/>
            <person name="Argimon S."/>
            <person name="Zhang W."/>
            <person name="Yang X."/>
            <person name="Jeffery I.B."/>
            <person name="Cooney J.C."/>
            <person name="Kagawa T.F."/>
            <person name="Liu W."/>
            <person name="Song Y."/>
            <person name="Salvetti E."/>
            <person name="Wrobel A."/>
            <person name="Rasinkangas P."/>
            <person name="Parkhill J."/>
            <person name="Rea M.C."/>
            <person name="O'Sullivan O."/>
            <person name="Ritari J."/>
            <person name="Douillard F.P."/>
            <person name="Paul Ross R."/>
            <person name="Yang R."/>
            <person name="Briner A.E."/>
            <person name="Felis G.E."/>
            <person name="de Vos W.M."/>
            <person name="Barrangou R."/>
            <person name="Klaenhammer T.R."/>
            <person name="Caufield P.W."/>
            <person name="Cui Y."/>
            <person name="Zhang H."/>
            <person name="O'Toole P.W."/>
        </authorList>
    </citation>
    <scope>NUCLEOTIDE SEQUENCE [LARGE SCALE GENOMIC DNA]</scope>
    <source>
        <strain evidence="10 11">DSM 13145</strain>
    </source>
</reference>
<dbReference type="STRING" id="1423746.FD27_GL000666"/>
<evidence type="ECO:0000259" key="9">
    <source>
        <dbReference type="Pfam" id="PF16916"/>
    </source>
</evidence>
<dbReference type="InterPro" id="IPR002524">
    <property type="entry name" value="Cation_efflux"/>
</dbReference>
<dbReference type="EMBL" id="AZER01000014">
    <property type="protein sequence ID" value="KRL27923.1"/>
    <property type="molecule type" value="Genomic_DNA"/>
</dbReference>
<dbReference type="InterPro" id="IPR050291">
    <property type="entry name" value="CDF_Transporter"/>
</dbReference>
<evidence type="ECO:0000256" key="3">
    <source>
        <dbReference type="ARBA" id="ARBA00022448"/>
    </source>
</evidence>
<feature type="domain" description="Cation efflux protein transmembrane" evidence="8">
    <location>
        <begin position="101"/>
        <end position="236"/>
    </location>
</feature>
<dbReference type="InterPro" id="IPR036837">
    <property type="entry name" value="Cation_efflux_CTD_sf"/>
</dbReference>
<proteinExistence type="inferred from homology"/>
<dbReference type="Pfam" id="PF01545">
    <property type="entry name" value="Cation_efflux"/>
    <property type="match status" value="1"/>
</dbReference>